<evidence type="ECO:0008006" key="3">
    <source>
        <dbReference type="Google" id="ProtNLM"/>
    </source>
</evidence>
<gene>
    <name evidence="1" type="ORF">UXM345_LOCUS19380</name>
</gene>
<dbReference type="Proteomes" id="UP000663842">
    <property type="component" value="Unassembled WGS sequence"/>
</dbReference>
<sequence length="382" mass="44621">MLVLSSDSDNSNDETERRIEQIPNLIRFRSSEQKHKYVRLLNDNDKVEDFESDTFSSCSYNSDQLKIMFYDDDKIHEEDEEIFDMIDEYSNVFTGNNDNQEPYINNKQQLCMNNEGESHIMPQNNYCYQQNCHIESRTTMPCNDTKTINDSSIKFVQTSVYKYFPILSRANQFEIINNFRIRCKTIYKSSIRYVGTYEKVFDAIVCDSSGETKVVAFNDDVDKFFNMMTMKETITIENGNIRIARKQFRSPHSIYEIRLLSTSKIKSYKCVSFNPIMLTKTQSIENLLYLVHGSSIDIEGAIIIDSGLSTRVCEFTGTIFRTRRLQIKDETGIANIIIWNDKIEEIPDSIVNKNIRIRNAKLNHLKNNIIVNVYRQSIIDYS</sequence>
<protein>
    <recommendedName>
        <fullName evidence="3">Replication protein A1</fullName>
    </recommendedName>
</protein>
<name>A0A819RJH7_9BILA</name>
<dbReference type="SUPFAM" id="SSF50249">
    <property type="entry name" value="Nucleic acid-binding proteins"/>
    <property type="match status" value="2"/>
</dbReference>
<dbReference type="InterPro" id="IPR012340">
    <property type="entry name" value="NA-bd_OB-fold"/>
</dbReference>
<comment type="caution">
    <text evidence="1">The sequence shown here is derived from an EMBL/GenBank/DDBJ whole genome shotgun (WGS) entry which is preliminary data.</text>
</comment>
<dbReference type="EMBL" id="CAJOBF010002742">
    <property type="protein sequence ID" value="CAF4053533.1"/>
    <property type="molecule type" value="Genomic_DNA"/>
</dbReference>
<proteinExistence type="predicted"/>
<dbReference type="AlphaFoldDB" id="A0A819RJH7"/>
<evidence type="ECO:0000313" key="1">
    <source>
        <dbReference type="EMBL" id="CAF4053533.1"/>
    </source>
</evidence>
<accession>A0A819RJH7</accession>
<evidence type="ECO:0000313" key="2">
    <source>
        <dbReference type="Proteomes" id="UP000663842"/>
    </source>
</evidence>
<dbReference type="Gene3D" id="2.40.50.140">
    <property type="entry name" value="Nucleic acid-binding proteins"/>
    <property type="match status" value="2"/>
</dbReference>
<reference evidence="1" key="1">
    <citation type="submission" date="2021-02" db="EMBL/GenBank/DDBJ databases">
        <authorList>
            <person name="Nowell W R."/>
        </authorList>
    </citation>
    <scope>NUCLEOTIDE SEQUENCE</scope>
</reference>
<organism evidence="1 2">
    <name type="scientific">Rotaria magnacalcarata</name>
    <dbReference type="NCBI Taxonomy" id="392030"/>
    <lineage>
        <taxon>Eukaryota</taxon>
        <taxon>Metazoa</taxon>
        <taxon>Spiralia</taxon>
        <taxon>Gnathifera</taxon>
        <taxon>Rotifera</taxon>
        <taxon>Eurotatoria</taxon>
        <taxon>Bdelloidea</taxon>
        <taxon>Philodinida</taxon>
        <taxon>Philodinidae</taxon>
        <taxon>Rotaria</taxon>
    </lineage>
</organism>